<feature type="signal peptide" evidence="7">
    <location>
        <begin position="1"/>
        <end position="20"/>
    </location>
</feature>
<evidence type="ECO:0000256" key="5">
    <source>
        <dbReference type="SAM" id="MobiDB-lite"/>
    </source>
</evidence>
<dbReference type="GO" id="GO:0006508">
    <property type="term" value="P:proteolysis"/>
    <property type="evidence" value="ECO:0007669"/>
    <property type="project" value="UniProtKB-KW"/>
</dbReference>
<dbReference type="Proteomes" id="UP000298327">
    <property type="component" value="Unassembled WGS sequence"/>
</dbReference>
<evidence type="ECO:0000256" key="2">
    <source>
        <dbReference type="ARBA" id="ARBA00022750"/>
    </source>
</evidence>
<reference evidence="9 10" key="1">
    <citation type="submission" date="2019-02" db="EMBL/GenBank/DDBJ databases">
        <title>Genome sequencing of the rare red list fungi Dentipellis fragilis.</title>
        <authorList>
            <person name="Buettner E."/>
            <person name="Kellner H."/>
        </authorList>
    </citation>
    <scope>NUCLEOTIDE SEQUENCE [LARGE SCALE GENOMIC DNA]</scope>
    <source>
        <strain evidence="9 10">DSM 105465</strain>
    </source>
</reference>
<accession>A0A4Y9YDX8</accession>
<keyword evidence="4" id="KW-0378">Hydrolase</keyword>
<keyword evidence="7" id="KW-0732">Signal</keyword>
<organism evidence="9 10">
    <name type="scientific">Dentipellis fragilis</name>
    <dbReference type="NCBI Taxonomy" id="205917"/>
    <lineage>
        <taxon>Eukaryota</taxon>
        <taxon>Fungi</taxon>
        <taxon>Dikarya</taxon>
        <taxon>Basidiomycota</taxon>
        <taxon>Agaricomycotina</taxon>
        <taxon>Agaricomycetes</taxon>
        <taxon>Russulales</taxon>
        <taxon>Hericiaceae</taxon>
        <taxon>Dentipellis</taxon>
    </lineage>
</organism>
<keyword evidence="4" id="KW-0645">Protease</keyword>
<feature type="chain" id="PRO_5021210028" description="Peptidase A1 domain-containing protein" evidence="7">
    <location>
        <begin position="21"/>
        <end position="553"/>
    </location>
</feature>
<dbReference type="EMBL" id="SEOQ01000575">
    <property type="protein sequence ID" value="TFY60220.1"/>
    <property type="molecule type" value="Genomic_DNA"/>
</dbReference>
<sequence>MHGALSCLLLLPFFVDFSAALKLPLVKRSWSNTVSNWDASSSASSSYGSTKTYGTGVWGGNSVPETNIWNTNNAVYATEITLGGSNYSVVLDTGSSDLWIGARQTPNPKLTNTTTVSANLSYSAGWAAGYIDFAEFSFGSYKVSSQAFLNANKTYDLEALSGYNLDGFIGLSFDQQSLLDGNLLNEWGSETVLGRSVISNLFSQNPFLPNYITILLGRTGDLEDTSNGIFTVSEIPKDWELIQNTTRIPRYPKDSSFWSLLLDGMHVNGVAWDGWKSSVQGTPAGKAVAVLDSGFTHPKLPQAAVHAIYSQFPGAVLSDGIWFVPCNSSANVTFSFGDWEYPIHPLDLTTVAYAPFSDGKNYTYCVNTYQAAEEGAFNGELDLILGQAFLRNTYALFNYGDRDVNGTLVSDPYVQLLALSIADDILDDYAKSRTQALSQLPPLATMDEIKAEIANHSSDLPSETSSGYASYPTSANAPSSSGVSKDGKLSNALVDTDGSDAASQVLSKVDKFGPVVVGLLAGNILIGLALLVLGVCLCIRRRRSVDEDGTYRD</sequence>
<dbReference type="PANTHER" id="PTHR47966:SF57">
    <property type="entry name" value="PEPTIDASE A1 DOMAIN-CONTAINING PROTEIN"/>
    <property type="match status" value="1"/>
</dbReference>
<dbReference type="InterPro" id="IPR001969">
    <property type="entry name" value="Aspartic_peptidase_AS"/>
</dbReference>
<evidence type="ECO:0000256" key="3">
    <source>
        <dbReference type="PIRSR" id="PIRSR601461-1"/>
    </source>
</evidence>
<gene>
    <name evidence="9" type="ORF">EVG20_g7493</name>
</gene>
<dbReference type="Gene3D" id="2.40.70.10">
    <property type="entry name" value="Acid Proteases"/>
    <property type="match status" value="2"/>
</dbReference>
<comment type="caution">
    <text evidence="9">The sequence shown here is derived from an EMBL/GenBank/DDBJ whole genome shotgun (WGS) entry which is preliminary data.</text>
</comment>
<dbReference type="InterPro" id="IPR034164">
    <property type="entry name" value="Pepsin-like_dom"/>
</dbReference>
<dbReference type="CDD" id="cd05471">
    <property type="entry name" value="pepsin_like"/>
    <property type="match status" value="1"/>
</dbReference>
<evidence type="ECO:0000313" key="9">
    <source>
        <dbReference type="EMBL" id="TFY60220.1"/>
    </source>
</evidence>
<evidence type="ECO:0000259" key="8">
    <source>
        <dbReference type="PROSITE" id="PS51767"/>
    </source>
</evidence>
<feature type="transmembrane region" description="Helical" evidence="6">
    <location>
        <begin position="512"/>
        <end position="539"/>
    </location>
</feature>
<feature type="domain" description="Peptidase A1" evidence="8">
    <location>
        <begin position="76"/>
        <end position="407"/>
    </location>
</feature>
<keyword evidence="6" id="KW-0812">Transmembrane</keyword>
<dbReference type="Pfam" id="PF00026">
    <property type="entry name" value="Asp"/>
    <property type="match status" value="1"/>
</dbReference>
<dbReference type="InterPro" id="IPR001461">
    <property type="entry name" value="Aspartic_peptidase_A1"/>
</dbReference>
<feature type="region of interest" description="Disordered" evidence="5">
    <location>
        <begin position="458"/>
        <end position="488"/>
    </location>
</feature>
<dbReference type="InterPro" id="IPR033121">
    <property type="entry name" value="PEPTIDASE_A1"/>
</dbReference>
<evidence type="ECO:0000256" key="1">
    <source>
        <dbReference type="ARBA" id="ARBA00007447"/>
    </source>
</evidence>
<feature type="compositionally biased region" description="Polar residues" evidence="5">
    <location>
        <begin position="458"/>
        <end position="483"/>
    </location>
</feature>
<evidence type="ECO:0000256" key="7">
    <source>
        <dbReference type="SAM" id="SignalP"/>
    </source>
</evidence>
<dbReference type="PROSITE" id="PS00141">
    <property type="entry name" value="ASP_PROTEASE"/>
    <property type="match status" value="1"/>
</dbReference>
<proteinExistence type="inferred from homology"/>
<protein>
    <recommendedName>
        <fullName evidence="8">Peptidase A1 domain-containing protein</fullName>
    </recommendedName>
</protein>
<evidence type="ECO:0000256" key="4">
    <source>
        <dbReference type="RuleBase" id="RU000454"/>
    </source>
</evidence>
<keyword evidence="6" id="KW-1133">Transmembrane helix</keyword>
<dbReference type="PRINTS" id="PR00792">
    <property type="entry name" value="PEPSIN"/>
</dbReference>
<name>A0A4Y9YDX8_9AGAM</name>
<dbReference type="OrthoDB" id="15189at2759"/>
<dbReference type="GO" id="GO:0004190">
    <property type="term" value="F:aspartic-type endopeptidase activity"/>
    <property type="evidence" value="ECO:0007669"/>
    <property type="project" value="UniProtKB-KW"/>
</dbReference>
<dbReference type="PROSITE" id="PS51767">
    <property type="entry name" value="PEPTIDASE_A1"/>
    <property type="match status" value="1"/>
</dbReference>
<dbReference type="InterPro" id="IPR021109">
    <property type="entry name" value="Peptidase_aspartic_dom_sf"/>
</dbReference>
<dbReference type="AlphaFoldDB" id="A0A4Y9YDX8"/>
<keyword evidence="6" id="KW-0472">Membrane</keyword>
<keyword evidence="2 4" id="KW-0064">Aspartyl protease</keyword>
<keyword evidence="10" id="KW-1185">Reference proteome</keyword>
<evidence type="ECO:0000313" key="10">
    <source>
        <dbReference type="Proteomes" id="UP000298327"/>
    </source>
</evidence>
<feature type="active site" evidence="3">
    <location>
        <position position="92"/>
    </location>
</feature>
<evidence type="ECO:0000256" key="6">
    <source>
        <dbReference type="SAM" id="Phobius"/>
    </source>
</evidence>
<feature type="active site" evidence="3">
    <location>
        <position position="292"/>
    </location>
</feature>
<dbReference type="SUPFAM" id="SSF50630">
    <property type="entry name" value="Acid proteases"/>
    <property type="match status" value="1"/>
</dbReference>
<comment type="similarity">
    <text evidence="1 4">Belongs to the peptidase A1 family.</text>
</comment>
<dbReference type="PANTHER" id="PTHR47966">
    <property type="entry name" value="BETA-SITE APP-CLEAVING ENZYME, ISOFORM A-RELATED"/>
    <property type="match status" value="1"/>
</dbReference>